<protein>
    <submittedName>
        <fullName evidence="4">Cell filamentation protein Fic</fullName>
    </submittedName>
</protein>
<keyword evidence="2" id="KW-0067">ATP-binding</keyword>
<dbReference type="RefSeq" id="WP_070394540.1">
    <property type="nucleotide sequence ID" value="NZ_CP017599.1"/>
</dbReference>
<dbReference type="AlphaFoldDB" id="A0A1D8TXC3"/>
<dbReference type="PANTHER" id="PTHR13504:SF38">
    <property type="entry name" value="FIDO DOMAIN-CONTAINING PROTEIN"/>
    <property type="match status" value="1"/>
</dbReference>
<dbReference type="KEGG" id="mpro:BJP34_24145"/>
<organism evidence="4 5">
    <name type="scientific">Moorena producens PAL-8-15-08-1</name>
    <dbReference type="NCBI Taxonomy" id="1458985"/>
    <lineage>
        <taxon>Bacteria</taxon>
        <taxon>Bacillati</taxon>
        <taxon>Cyanobacteriota</taxon>
        <taxon>Cyanophyceae</taxon>
        <taxon>Coleofasciculales</taxon>
        <taxon>Coleofasciculaceae</taxon>
        <taxon>Moorena</taxon>
    </lineage>
</organism>
<evidence type="ECO:0000313" key="4">
    <source>
        <dbReference type="EMBL" id="AOX02116.1"/>
    </source>
</evidence>
<feature type="domain" description="Fido" evidence="3">
    <location>
        <begin position="108"/>
        <end position="265"/>
    </location>
</feature>
<accession>A0A1D8TXC3</accession>
<evidence type="ECO:0000256" key="2">
    <source>
        <dbReference type="PIRSR" id="PIRSR640198-2"/>
    </source>
</evidence>
<dbReference type="PROSITE" id="PS51459">
    <property type="entry name" value="FIDO"/>
    <property type="match status" value="1"/>
</dbReference>
<dbReference type="InterPro" id="IPR036597">
    <property type="entry name" value="Fido-like_dom_sf"/>
</dbReference>
<dbReference type="PANTHER" id="PTHR13504">
    <property type="entry name" value="FIDO DOMAIN-CONTAINING PROTEIN DDB_G0283145"/>
    <property type="match status" value="1"/>
</dbReference>
<keyword evidence="2" id="KW-0547">Nucleotide-binding</keyword>
<dbReference type="GO" id="GO:0005524">
    <property type="term" value="F:ATP binding"/>
    <property type="evidence" value="ECO:0007669"/>
    <property type="project" value="UniProtKB-KW"/>
</dbReference>
<proteinExistence type="predicted"/>
<evidence type="ECO:0000259" key="3">
    <source>
        <dbReference type="PROSITE" id="PS51459"/>
    </source>
</evidence>
<name>A0A1D8TXC3_9CYAN</name>
<dbReference type="SUPFAM" id="SSF140931">
    <property type="entry name" value="Fic-like"/>
    <property type="match status" value="1"/>
</dbReference>
<reference evidence="5" key="1">
    <citation type="submission" date="2016-10" db="EMBL/GenBank/DDBJ databases">
        <title>Comparative genomics uncovers the prolific and rare metabolic potential of the cyanobacterial genus Moorea.</title>
        <authorList>
            <person name="Leao T."/>
            <person name="Castelao G."/>
            <person name="Korobeynikov A."/>
            <person name="Monroe E.A."/>
            <person name="Podell S."/>
            <person name="Glukhov E."/>
            <person name="Allen E."/>
            <person name="Gerwick W.H."/>
            <person name="Gerwick L."/>
        </authorList>
    </citation>
    <scope>NUCLEOTIDE SEQUENCE [LARGE SCALE GENOMIC DNA]</scope>
    <source>
        <strain evidence="5">PAL-8-15-08-1</strain>
    </source>
</reference>
<dbReference type="OrthoDB" id="9813719at2"/>
<evidence type="ECO:0000313" key="5">
    <source>
        <dbReference type="Proteomes" id="UP000177870"/>
    </source>
</evidence>
<dbReference type="Pfam" id="PF02661">
    <property type="entry name" value="Fic"/>
    <property type="match status" value="1"/>
</dbReference>
<dbReference type="EMBL" id="CP017599">
    <property type="protein sequence ID" value="AOX02116.1"/>
    <property type="molecule type" value="Genomic_DNA"/>
</dbReference>
<dbReference type="STRING" id="1458985.BJP34_24145"/>
<dbReference type="InterPro" id="IPR003812">
    <property type="entry name" value="Fido"/>
</dbReference>
<feature type="binding site" evidence="2">
    <location>
        <begin position="200"/>
        <end position="207"/>
    </location>
    <ligand>
        <name>ATP</name>
        <dbReference type="ChEBI" id="CHEBI:30616"/>
    </ligand>
</feature>
<gene>
    <name evidence="4" type="ORF">BJP34_24145</name>
</gene>
<dbReference type="InterPro" id="IPR040198">
    <property type="entry name" value="Fido_containing"/>
</dbReference>
<dbReference type="Proteomes" id="UP000177870">
    <property type="component" value="Chromosome"/>
</dbReference>
<dbReference type="Gene3D" id="1.10.3290.10">
    <property type="entry name" value="Fido-like domain"/>
    <property type="match status" value="1"/>
</dbReference>
<evidence type="ECO:0000256" key="1">
    <source>
        <dbReference type="PIRSR" id="PIRSR640198-1"/>
    </source>
</evidence>
<feature type="binding site" evidence="2">
    <location>
        <begin position="238"/>
        <end position="239"/>
    </location>
    <ligand>
        <name>ATP</name>
        <dbReference type="ChEBI" id="CHEBI:30616"/>
    </ligand>
</feature>
<feature type="active site" evidence="1">
    <location>
        <position position="196"/>
    </location>
</feature>
<sequence>MESFEPGFIERQLIPQNLLRTIRLIGEYKGKQELFKEQSPQVLQTLLQAAIIQSTESSNRIEGITVPLERIKELVAEKTTPRDRSEQEIAGYRDVLSTIHSSYAHIPFTPGVVLQLHRDLYQFSVGEGGRWKSVDNEISQTYPDGTKVVRFQPLAAYATPSAMERLHEQFNRLWQSEEFEPLLLIPTYVLDFLCIHPFSDGNGRMARLLTLLLLYKAGYEVGRFISLERIVERTKESYYDTLYQSSQSWHQGQHSLLPWWEYFLGVLVLSAYRDFEKRVGLVTSTKGAKTAMVLDSINNIVGDFSIKHLQEQCPTVGIDLIRRILRQERNAGRLECLGRGPDARWRKK</sequence>